<dbReference type="AlphaFoldDB" id="A0A1E3NFD2"/>
<keyword evidence="1" id="KW-0472">Membrane</keyword>
<feature type="transmembrane region" description="Helical" evidence="1">
    <location>
        <begin position="38"/>
        <end position="59"/>
    </location>
</feature>
<evidence type="ECO:0000313" key="2">
    <source>
        <dbReference type="EMBL" id="ODQ44288.1"/>
    </source>
</evidence>
<dbReference type="EMBL" id="KV454007">
    <property type="protein sequence ID" value="ODQ44288.1"/>
    <property type="molecule type" value="Genomic_DNA"/>
</dbReference>
<dbReference type="GeneID" id="30176753"/>
<organism evidence="2 3">
    <name type="scientific">Pichia membranifaciens NRRL Y-2026</name>
    <dbReference type="NCBI Taxonomy" id="763406"/>
    <lineage>
        <taxon>Eukaryota</taxon>
        <taxon>Fungi</taxon>
        <taxon>Dikarya</taxon>
        <taxon>Ascomycota</taxon>
        <taxon>Saccharomycotina</taxon>
        <taxon>Pichiomycetes</taxon>
        <taxon>Pichiales</taxon>
        <taxon>Pichiaceae</taxon>
        <taxon>Pichia</taxon>
    </lineage>
</organism>
<evidence type="ECO:0000313" key="3">
    <source>
        <dbReference type="Proteomes" id="UP000094455"/>
    </source>
</evidence>
<keyword evidence="1" id="KW-1133">Transmembrane helix</keyword>
<dbReference type="Pfam" id="PF17276">
    <property type="entry name" value="DUF5341"/>
    <property type="match status" value="1"/>
</dbReference>
<sequence length="304" mass="33030">MGLNTSAKIIAFTVYAWLMKGALAAFSFRNIFRQDRAVVLIGASAVWGAVAAGVCATLGPTCWISLAMVAAFQAAGLAAMANDAGSVAENTKRSASMLPITETMQNITDAYENHNIMANPIIRNLTLLLGTVGEVSSGTQLVKRSDYDLAANITVAKFDSEFGHHLAIALPHLTSDEFVARLNSATPGEPDVSPRRRFFKRGYEVDWVSYNYDNVNEGLASQFINTQGASDTEVWSYGAESFISEHDGWKWCLDLNIDSSPEEPIDSNHLENINVAVHGEIYTNTYGGIDGQCNDYYDCVEGCD</sequence>
<accession>A0A1E3NFD2</accession>
<reference evidence="2 3" key="1">
    <citation type="journal article" date="2016" name="Proc. Natl. Acad. Sci. U.S.A.">
        <title>Comparative genomics of biotechnologically important yeasts.</title>
        <authorList>
            <person name="Riley R."/>
            <person name="Haridas S."/>
            <person name="Wolfe K.H."/>
            <person name="Lopes M.R."/>
            <person name="Hittinger C.T."/>
            <person name="Goeker M."/>
            <person name="Salamov A.A."/>
            <person name="Wisecaver J.H."/>
            <person name="Long T.M."/>
            <person name="Calvey C.H."/>
            <person name="Aerts A.L."/>
            <person name="Barry K.W."/>
            <person name="Choi C."/>
            <person name="Clum A."/>
            <person name="Coughlan A.Y."/>
            <person name="Deshpande S."/>
            <person name="Douglass A.P."/>
            <person name="Hanson S.J."/>
            <person name="Klenk H.-P."/>
            <person name="LaButti K.M."/>
            <person name="Lapidus A."/>
            <person name="Lindquist E.A."/>
            <person name="Lipzen A.M."/>
            <person name="Meier-Kolthoff J.P."/>
            <person name="Ohm R.A."/>
            <person name="Otillar R.P."/>
            <person name="Pangilinan J.L."/>
            <person name="Peng Y."/>
            <person name="Rokas A."/>
            <person name="Rosa C.A."/>
            <person name="Scheuner C."/>
            <person name="Sibirny A.A."/>
            <person name="Slot J.C."/>
            <person name="Stielow J.B."/>
            <person name="Sun H."/>
            <person name="Kurtzman C.P."/>
            <person name="Blackwell M."/>
            <person name="Grigoriev I.V."/>
            <person name="Jeffries T.W."/>
        </authorList>
    </citation>
    <scope>NUCLEOTIDE SEQUENCE [LARGE SCALE GENOMIC DNA]</scope>
    <source>
        <strain evidence="2 3">NRRL Y-2026</strain>
    </source>
</reference>
<dbReference type="InterPro" id="IPR035237">
    <property type="entry name" value="DUF5341"/>
</dbReference>
<keyword evidence="1" id="KW-0812">Transmembrane</keyword>
<protein>
    <submittedName>
        <fullName evidence="2">Uncharacterized protein</fullName>
    </submittedName>
</protein>
<feature type="transmembrane region" description="Helical" evidence="1">
    <location>
        <begin position="6"/>
        <end position="26"/>
    </location>
</feature>
<proteinExistence type="predicted"/>
<dbReference type="OrthoDB" id="4038251at2759"/>
<evidence type="ECO:0000256" key="1">
    <source>
        <dbReference type="SAM" id="Phobius"/>
    </source>
</evidence>
<gene>
    <name evidence="2" type="ORF">PICMEDRAFT_13495</name>
</gene>
<keyword evidence="3" id="KW-1185">Reference proteome</keyword>
<name>A0A1E3NFD2_9ASCO</name>
<dbReference type="RefSeq" id="XP_019015401.1">
    <property type="nucleotide sequence ID" value="XM_019160066.1"/>
</dbReference>
<dbReference type="Proteomes" id="UP000094455">
    <property type="component" value="Unassembled WGS sequence"/>
</dbReference>